<organism evidence="2 3">
    <name type="scientific">Diaporthe eres</name>
    <name type="common">Phomopsis oblonga</name>
    <dbReference type="NCBI Taxonomy" id="83184"/>
    <lineage>
        <taxon>Eukaryota</taxon>
        <taxon>Fungi</taxon>
        <taxon>Dikarya</taxon>
        <taxon>Ascomycota</taxon>
        <taxon>Pezizomycotina</taxon>
        <taxon>Sordariomycetes</taxon>
        <taxon>Sordariomycetidae</taxon>
        <taxon>Diaporthales</taxon>
        <taxon>Diaporthaceae</taxon>
        <taxon>Diaporthe</taxon>
        <taxon>Diaporthe eres species complex</taxon>
    </lineage>
</organism>
<evidence type="ECO:0000313" key="2">
    <source>
        <dbReference type="EMBL" id="KAK7743044.1"/>
    </source>
</evidence>
<reference evidence="2 3" key="1">
    <citation type="submission" date="2024-02" db="EMBL/GenBank/DDBJ databases">
        <title>De novo assembly and annotation of 12 fungi associated with fruit tree decline syndrome in Ontario, Canada.</title>
        <authorList>
            <person name="Sulman M."/>
            <person name="Ellouze W."/>
            <person name="Ilyukhin E."/>
        </authorList>
    </citation>
    <scope>NUCLEOTIDE SEQUENCE [LARGE SCALE GENOMIC DNA]</scope>
    <source>
        <strain evidence="2 3">M169</strain>
    </source>
</reference>
<dbReference type="EMBL" id="JAKNSF020000001">
    <property type="protein sequence ID" value="KAK7743044.1"/>
    <property type="molecule type" value="Genomic_DNA"/>
</dbReference>
<evidence type="ECO:0000256" key="1">
    <source>
        <dbReference type="SAM" id="MobiDB-lite"/>
    </source>
</evidence>
<evidence type="ECO:0000313" key="3">
    <source>
        <dbReference type="Proteomes" id="UP001430848"/>
    </source>
</evidence>
<comment type="caution">
    <text evidence="2">The sequence shown here is derived from an EMBL/GenBank/DDBJ whole genome shotgun (WGS) entry which is preliminary data.</text>
</comment>
<gene>
    <name evidence="2" type="ORF">SLS63_000613</name>
</gene>
<accession>A0ABR1PRL0</accession>
<dbReference type="Proteomes" id="UP001430848">
    <property type="component" value="Unassembled WGS sequence"/>
</dbReference>
<keyword evidence="3" id="KW-1185">Reference proteome</keyword>
<sequence>MERQAEAPLNSGQQPARKKPRGPASPLAPPREAGSWRELAHSQWATETQENQPDTAKFSVKPLFGGDGSFDVSFSRFTRIHEQIDPELQQTAMAAARKMNKSSAGIDEKL</sequence>
<protein>
    <submittedName>
        <fullName evidence="2">Uncharacterized protein</fullName>
    </submittedName>
</protein>
<name>A0ABR1PRL0_DIAER</name>
<feature type="region of interest" description="Disordered" evidence="1">
    <location>
        <begin position="1"/>
        <end position="38"/>
    </location>
</feature>
<proteinExistence type="predicted"/>